<dbReference type="Gene3D" id="2.40.50.40">
    <property type="match status" value="1"/>
</dbReference>
<dbReference type="PROSITE" id="PS50013">
    <property type="entry name" value="CHROMO_2"/>
    <property type="match status" value="1"/>
</dbReference>
<sequence length="202" mass="22763">MHREVTDAKKRKRLQDMMTHKGTPVNFDVGDFVLWSRIDQRLPNNKLLGQWVGPFKVTEALPHSFKIEHLVTGRVYEVHASRLKFYADSTLNTTAELLELASSQGMVVGVSGLLEHRFNEEFARWELLVAWVGLQAIENSWEPLDTLLQDVPAKVPRRALPIAAKKTIDSRRDVPRCTQHEKAVGEGTRPPCGVGAESSIET</sequence>
<dbReference type="SUPFAM" id="SSF54160">
    <property type="entry name" value="Chromo domain-like"/>
    <property type="match status" value="1"/>
</dbReference>
<protein>
    <recommendedName>
        <fullName evidence="2">Chromo domain-containing protein</fullName>
    </recommendedName>
</protein>
<dbReference type="eggNOG" id="ENOG502RGJN">
    <property type="taxonomic scope" value="Eukaryota"/>
</dbReference>
<proteinExistence type="predicted"/>
<reference evidence="4" key="1">
    <citation type="journal article" date="2006" name="Science">
        <title>Phytophthora genome sequences uncover evolutionary origins and mechanisms of pathogenesis.</title>
        <authorList>
            <person name="Tyler B.M."/>
            <person name="Tripathy S."/>
            <person name="Zhang X."/>
            <person name="Dehal P."/>
            <person name="Jiang R.H."/>
            <person name="Aerts A."/>
            <person name="Arredondo F.D."/>
            <person name="Baxter L."/>
            <person name="Bensasson D."/>
            <person name="Beynon J.L."/>
            <person name="Chapman J."/>
            <person name="Damasceno C.M."/>
            <person name="Dorrance A.E."/>
            <person name="Dou D."/>
            <person name="Dickerman A.W."/>
            <person name="Dubchak I.L."/>
            <person name="Garbelotto M."/>
            <person name="Gijzen M."/>
            <person name="Gordon S.G."/>
            <person name="Govers F."/>
            <person name="Grunwald N.J."/>
            <person name="Huang W."/>
            <person name="Ivors K.L."/>
            <person name="Jones R.W."/>
            <person name="Kamoun S."/>
            <person name="Krampis K."/>
            <person name="Lamour K.H."/>
            <person name="Lee M.K."/>
            <person name="McDonald W.H."/>
            <person name="Medina M."/>
            <person name="Meijer H.J."/>
            <person name="Nordberg E.K."/>
            <person name="Maclean D.J."/>
            <person name="Ospina-Giraldo M.D."/>
            <person name="Morris P.F."/>
            <person name="Phuntumart V."/>
            <person name="Putnam N.H."/>
            <person name="Rash S."/>
            <person name="Rose J.K."/>
            <person name="Sakihama Y."/>
            <person name="Salamov A.A."/>
            <person name="Savidor A."/>
            <person name="Scheuring C.F."/>
            <person name="Smith B.M."/>
            <person name="Sobral B.W."/>
            <person name="Terry A."/>
            <person name="Torto-Alalibo T.A."/>
            <person name="Win J."/>
            <person name="Xu Z."/>
            <person name="Zhang H."/>
            <person name="Grigoriev I.V."/>
            <person name="Rokhsar D.S."/>
            <person name="Boore J.L."/>
        </authorList>
    </citation>
    <scope>NUCLEOTIDE SEQUENCE [LARGE SCALE GENOMIC DNA]</scope>
    <source>
        <strain evidence="4">Pr102</strain>
    </source>
</reference>
<organism evidence="3 4">
    <name type="scientific">Phytophthora ramorum</name>
    <name type="common">Sudden oak death agent</name>
    <dbReference type="NCBI Taxonomy" id="164328"/>
    <lineage>
        <taxon>Eukaryota</taxon>
        <taxon>Sar</taxon>
        <taxon>Stramenopiles</taxon>
        <taxon>Oomycota</taxon>
        <taxon>Peronosporomycetes</taxon>
        <taxon>Peronosporales</taxon>
        <taxon>Peronosporaceae</taxon>
        <taxon>Phytophthora</taxon>
    </lineage>
</organism>
<name>H3GNY2_PHYRM</name>
<evidence type="ECO:0000313" key="4">
    <source>
        <dbReference type="Proteomes" id="UP000005238"/>
    </source>
</evidence>
<dbReference type="VEuPathDB" id="FungiDB:KRP23_14007"/>
<feature type="domain" description="Chromo" evidence="2">
    <location>
        <begin position="108"/>
        <end position="147"/>
    </location>
</feature>
<evidence type="ECO:0000256" key="1">
    <source>
        <dbReference type="SAM" id="MobiDB-lite"/>
    </source>
</evidence>
<dbReference type="EMBL" id="DS566028">
    <property type="status" value="NOT_ANNOTATED_CDS"/>
    <property type="molecule type" value="Genomic_DNA"/>
</dbReference>
<dbReference type="InParanoid" id="H3GNY2"/>
<dbReference type="AlphaFoldDB" id="H3GNY2"/>
<dbReference type="Proteomes" id="UP000005238">
    <property type="component" value="Unassembled WGS sequence"/>
</dbReference>
<evidence type="ECO:0000259" key="2">
    <source>
        <dbReference type="PROSITE" id="PS50013"/>
    </source>
</evidence>
<evidence type="ECO:0000313" key="3">
    <source>
        <dbReference type="EnsemblProtists" id="Phyra78353"/>
    </source>
</evidence>
<dbReference type="OMA" id="NEEFARW"/>
<reference evidence="3" key="2">
    <citation type="submission" date="2015-06" db="UniProtKB">
        <authorList>
            <consortium name="EnsemblProtists"/>
        </authorList>
    </citation>
    <scope>IDENTIFICATION</scope>
    <source>
        <strain evidence="3">Pr102</strain>
    </source>
</reference>
<accession>H3GNY2</accession>
<dbReference type="InterPro" id="IPR000953">
    <property type="entry name" value="Chromo/chromo_shadow_dom"/>
</dbReference>
<dbReference type="InterPro" id="IPR016197">
    <property type="entry name" value="Chromo-like_dom_sf"/>
</dbReference>
<feature type="region of interest" description="Disordered" evidence="1">
    <location>
        <begin position="179"/>
        <end position="202"/>
    </location>
</feature>
<dbReference type="EnsemblProtists" id="Phyra78353">
    <property type="protein sequence ID" value="Phyra78353"/>
    <property type="gene ID" value="Phyra78353"/>
</dbReference>
<dbReference type="HOGENOM" id="CLU_078661_0_0_1"/>
<keyword evidence="4" id="KW-1185">Reference proteome</keyword>